<gene>
    <name evidence="1" type="ORF">SCWH03_25640</name>
</gene>
<dbReference type="EMBL" id="BLLG01000006">
    <property type="protein sequence ID" value="GFH36337.1"/>
    <property type="molecule type" value="Genomic_DNA"/>
</dbReference>
<protein>
    <submittedName>
        <fullName evidence="1">Uncharacterized protein</fullName>
    </submittedName>
</protein>
<comment type="caution">
    <text evidence="1">The sequence shown here is derived from an EMBL/GenBank/DDBJ whole genome shotgun (WGS) entry which is preliminary data.</text>
</comment>
<proteinExistence type="predicted"/>
<accession>A0A6A0AXL0</accession>
<sequence length="86" mass="9301">MREGWSRCAAEALLLGLPCLIRPGAGLGDLAALARQPAPDLRRLPAQVRERAAARHTEAKAGYEALARFDLNYFGDAWGNLLTQVA</sequence>
<evidence type="ECO:0000313" key="2">
    <source>
        <dbReference type="Proteomes" id="UP000484988"/>
    </source>
</evidence>
<evidence type="ECO:0000313" key="1">
    <source>
        <dbReference type="EMBL" id="GFH36337.1"/>
    </source>
</evidence>
<dbReference type="AlphaFoldDB" id="A0A6A0AXL0"/>
<dbReference type="Proteomes" id="UP000484988">
    <property type="component" value="Unassembled WGS sequence"/>
</dbReference>
<keyword evidence="2" id="KW-1185">Reference proteome</keyword>
<name>A0A6A0AXL0_9ACTN</name>
<organism evidence="1 2">
    <name type="scientific">Streptomyces pacificus</name>
    <dbReference type="NCBI Taxonomy" id="2705029"/>
    <lineage>
        <taxon>Bacteria</taxon>
        <taxon>Bacillati</taxon>
        <taxon>Actinomycetota</taxon>
        <taxon>Actinomycetes</taxon>
        <taxon>Kitasatosporales</taxon>
        <taxon>Streptomycetaceae</taxon>
        <taxon>Streptomyces</taxon>
    </lineage>
</organism>
<reference evidence="1 2" key="1">
    <citation type="submission" date="2020-02" db="EMBL/GenBank/DDBJ databases">
        <title>Whole Genome Shotgun Sequence of Streptomyces sp. strain CWH03.</title>
        <authorList>
            <person name="Dohra H."/>
            <person name="Kodani S."/>
            <person name="Yamamura H."/>
        </authorList>
    </citation>
    <scope>NUCLEOTIDE SEQUENCE [LARGE SCALE GENOMIC DNA]</scope>
    <source>
        <strain evidence="1 2">CWH03</strain>
    </source>
</reference>